<name>A0A0B8PBI3_9VIBR</name>
<sequence>MRTNKSVFQQGSFTVELALVLIVLCLIYLFSTDLSHKLLMQSALDRTSFALVNILKERTRYYQGDVQNNINLNVDDGQLVEMQSLASRLLDQESSSVMINIQSLVNKELKSGVKSEALKSVNCNVPDIESDEFKDLVPTEDGLVFPLYSVTVCETYPSWFGAFTNSSETLTLSSTSVMPGR</sequence>
<dbReference type="Pfam" id="PF16964">
    <property type="entry name" value="TadF"/>
    <property type="match status" value="1"/>
</dbReference>
<evidence type="ECO:0000313" key="2">
    <source>
        <dbReference type="Proteomes" id="UP000031670"/>
    </source>
</evidence>
<reference evidence="1 2" key="2">
    <citation type="submission" date="2015-01" db="EMBL/GenBank/DDBJ databases">
        <authorList>
            <consortium name="NBRP consortium"/>
            <person name="Sawabe T."/>
            <person name="Meirelles P."/>
            <person name="Feng G."/>
            <person name="Sayaka M."/>
            <person name="Hattori M."/>
            <person name="Ohkuma M."/>
        </authorList>
    </citation>
    <scope>NUCLEOTIDE SEQUENCE [LARGE SCALE GENOMIC DNA]</scope>
    <source>
        <strain evidence="1 2">JCM19232</strain>
    </source>
</reference>
<dbReference type="AlphaFoldDB" id="A0A0B8PBI3"/>
<evidence type="ECO:0000313" key="1">
    <source>
        <dbReference type="EMBL" id="GAM60279.1"/>
    </source>
</evidence>
<dbReference type="InterPro" id="IPR031582">
    <property type="entry name" value="TadF"/>
</dbReference>
<dbReference type="Proteomes" id="UP000031670">
    <property type="component" value="Unassembled WGS sequence"/>
</dbReference>
<protein>
    <submittedName>
        <fullName evidence="1">Flp pilus assembly surface protein tadF</fullName>
    </submittedName>
</protein>
<organism evidence="1 2">
    <name type="scientific">Vibrio ishigakensis</name>
    <dbReference type="NCBI Taxonomy" id="1481914"/>
    <lineage>
        <taxon>Bacteria</taxon>
        <taxon>Pseudomonadati</taxon>
        <taxon>Pseudomonadota</taxon>
        <taxon>Gammaproteobacteria</taxon>
        <taxon>Vibrionales</taxon>
        <taxon>Vibrionaceae</taxon>
        <taxon>Vibrio</taxon>
    </lineage>
</organism>
<proteinExistence type="predicted"/>
<reference evidence="1 2" key="1">
    <citation type="submission" date="2015-01" db="EMBL/GenBank/DDBJ databases">
        <title>Vibrio sp. C5 JCM 19232 whole genome shotgun sequence.</title>
        <authorList>
            <person name="Sawabe T."/>
            <person name="Meirelles P."/>
            <person name="Feng G."/>
            <person name="Sayaka M."/>
            <person name="Hattori M."/>
            <person name="Ohkuma M."/>
        </authorList>
    </citation>
    <scope>NUCLEOTIDE SEQUENCE [LARGE SCALE GENOMIC DNA]</scope>
    <source>
        <strain evidence="1 2">JCM19232</strain>
    </source>
</reference>
<gene>
    <name evidence="1" type="ORF">JCM19232_612</name>
</gene>
<dbReference type="EMBL" id="BBSA01000001">
    <property type="protein sequence ID" value="GAM60279.1"/>
    <property type="molecule type" value="Genomic_DNA"/>
</dbReference>
<comment type="caution">
    <text evidence="1">The sequence shown here is derived from an EMBL/GenBank/DDBJ whole genome shotgun (WGS) entry which is preliminary data.</text>
</comment>
<accession>A0A0B8PBI3</accession>